<evidence type="ECO:0000256" key="10">
    <source>
        <dbReference type="ARBA" id="ARBA00048743"/>
    </source>
</evidence>
<dbReference type="Pfam" id="PF02223">
    <property type="entry name" value="Thymidylate_kin"/>
    <property type="match status" value="1"/>
</dbReference>
<dbReference type="EMBL" id="LR861807">
    <property type="protein sequence ID" value="CAD1797840.1"/>
    <property type="molecule type" value="Genomic_DNA"/>
</dbReference>
<dbReference type="InterPro" id="IPR027417">
    <property type="entry name" value="P-loop_NTPase"/>
</dbReference>
<sequence>MTLELKPGGLLIAIEGIDGAGKTTLARSLATTLEAAGARVVLSKEPTNGPWGTQLRQSAATGRLSADQEAELLIRDRHEHVDTLIAPALARGDIVILDRYFPSMVAYQGAAGLPLDDLLERNAFAPRPDVLLLLDLPPPTGLARIRARGDAPNHFETQDNLERCRSIFAQLQLPGKHVVDASADADSVLRQAHAIVVAALADRLRSEAADADADADADKATLELLSAGRPA</sequence>
<keyword evidence="8 11" id="KW-0067">ATP-binding</keyword>
<protein>
    <recommendedName>
        <fullName evidence="3 11">Thymidylate kinase</fullName>
        <ecNumber evidence="2 11">2.7.4.9</ecNumber>
    </recommendedName>
    <alternativeName>
        <fullName evidence="9 11">dTMP kinase</fullName>
    </alternativeName>
</protein>
<gene>
    <name evidence="11" type="primary">tmk</name>
    <name evidence="14" type="ORF">XSP_004088</name>
    <name evidence="13" type="ORF">XSP_004120</name>
</gene>
<keyword evidence="5 11" id="KW-0545">Nucleotide biosynthesis</keyword>
<evidence type="ECO:0000259" key="12">
    <source>
        <dbReference type="Pfam" id="PF02223"/>
    </source>
</evidence>
<dbReference type="SUPFAM" id="SSF52540">
    <property type="entry name" value="P-loop containing nucleoside triphosphate hydrolases"/>
    <property type="match status" value="1"/>
</dbReference>
<comment type="catalytic activity">
    <reaction evidence="10 11">
        <text>dTMP + ATP = dTDP + ADP</text>
        <dbReference type="Rhea" id="RHEA:13517"/>
        <dbReference type="ChEBI" id="CHEBI:30616"/>
        <dbReference type="ChEBI" id="CHEBI:58369"/>
        <dbReference type="ChEBI" id="CHEBI:63528"/>
        <dbReference type="ChEBI" id="CHEBI:456216"/>
        <dbReference type="EC" id="2.7.4.9"/>
    </reaction>
</comment>
<dbReference type="Proteomes" id="UP000514411">
    <property type="component" value="Chromosome"/>
</dbReference>
<keyword evidence="7 11" id="KW-0418">Kinase</keyword>
<evidence type="ECO:0000256" key="3">
    <source>
        <dbReference type="ARBA" id="ARBA00017144"/>
    </source>
</evidence>
<evidence type="ECO:0000256" key="5">
    <source>
        <dbReference type="ARBA" id="ARBA00022727"/>
    </source>
</evidence>
<dbReference type="EMBL" id="LR824643">
    <property type="protein sequence ID" value="CAD0344405.1"/>
    <property type="molecule type" value="Genomic_DNA"/>
</dbReference>
<dbReference type="GO" id="GO:0006227">
    <property type="term" value="P:dUDP biosynthetic process"/>
    <property type="evidence" value="ECO:0007669"/>
    <property type="project" value="TreeGrafter"/>
</dbReference>
<evidence type="ECO:0000256" key="9">
    <source>
        <dbReference type="ARBA" id="ARBA00029962"/>
    </source>
</evidence>
<dbReference type="NCBIfam" id="TIGR00041">
    <property type="entry name" value="DTMP_kinase"/>
    <property type="match status" value="1"/>
</dbReference>
<dbReference type="HAMAP" id="MF_00165">
    <property type="entry name" value="Thymidylate_kinase"/>
    <property type="match status" value="1"/>
</dbReference>
<comment type="function">
    <text evidence="11">Phosphorylation of dTMP to form dTDP in both de novo and salvage pathways of dTTP synthesis.</text>
</comment>
<dbReference type="PANTHER" id="PTHR10344">
    <property type="entry name" value="THYMIDYLATE KINASE"/>
    <property type="match status" value="1"/>
</dbReference>
<dbReference type="EC" id="2.7.4.9" evidence="2 11"/>
<dbReference type="Gene3D" id="3.40.50.300">
    <property type="entry name" value="P-loop containing nucleotide triphosphate hydrolases"/>
    <property type="match status" value="1"/>
</dbReference>
<dbReference type="InterPro" id="IPR018094">
    <property type="entry name" value="Thymidylate_kinase"/>
</dbReference>
<dbReference type="GO" id="GO:0005524">
    <property type="term" value="F:ATP binding"/>
    <property type="evidence" value="ECO:0007669"/>
    <property type="project" value="UniProtKB-UniRule"/>
</dbReference>
<dbReference type="GO" id="GO:0006235">
    <property type="term" value="P:dTTP biosynthetic process"/>
    <property type="evidence" value="ECO:0007669"/>
    <property type="project" value="UniProtKB-UniRule"/>
</dbReference>
<evidence type="ECO:0000256" key="6">
    <source>
        <dbReference type="ARBA" id="ARBA00022741"/>
    </source>
</evidence>
<organism evidence="13">
    <name type="scientific">Xanthomonas campestris pv. juglandis</name>
    <name type="common">Xanthomonas arboricola pv. juglandis</name>
    <dbReference type="NCBI Taxonomy" id="195709"/>
    <lineage>
        <taxon>Bacteria</taxon>
        <taxon>Pseudomonadati</taxon>
        <taxon>Pseudomonadota</taxon>
        <taxon>Gammaproteobacteria</taxon>
        <taxon>Lysobacterales</taxon>
        <taxon>Lysobacteraceae</taxon>
        <taxon>Xanthomonas</taxon>
    </lineage>
</organism>
<evidence type="ECO:0000256" key="4">
    <source>
        <dbReference type="ARBA" id="ARBA00022679"/>
    </source>
</evidence>
<accession>A0A8E4EXP1</accession>
<reference evidence="13 15" key="1">
    <citation type="submission" date="2020-07" db="EMBL/GenBank/DDBJ databases">
        <authorList>
            <person name="Teixeira M."/>
        </authorList>
    </citation>
    <scope>NUCLEOTIDE SEQUENCE</scope>
    <source>
        <strain evidence="14">3</strain>
        <strain evidence="13">Xanthomonas arboricola pv. juglandis CPBF 427</strain>
    </source>
</reference>
<dbReference type="InterPro" id="IPR039430">
    <property type="entry name" value="Thymidylate_kin-like_dom"/>
</dbReference>
<name>A0A8E4EXP1_XANCJ</name>
<dbReference type="GO" id="GO:0004798">
    <property type="term" value="F:dTMP kinase activity"/>
    <property type="evidence" value="ECO:0007669"/>
    <property type="project" value="UniProtKB-UniRule"/>
</dbReference>
<evidence type="ECO:0000256" key="8">
    <source>
        <dbReference type="ARBA" id="ARBA00022840"/>
    </source>
</evidence>
<feature type="binding site" evidence="11">
    <location>
        <begin position="16"/>
        <end position="23"/>
    </location>
    <ligand>
        <name>ATP</name>
        <dbReference type="ChEBI" id="CHEBI:30616"/>
    </ligand>
</feature>
<dbReference type="PANTHER" id="PTHR10344:SF4">
    <property type="entry name" value="UMP-CMP KINASE 2, MITOCHONDRIAL"/>
    <property type="match status" value="1"/>
</dbReference>
<proteinExistence type="inferred from homology"/>
<dbReference type="GO" id="GO:0005829">
    <property type="term" value="C:cytosol"/>
    <property type="evidence" value="ECO:0007669"/>
    <property type="project" value="TreeGrafter"/>
</dbReference>
<comment type="similarity">
    <text evidence="1 11">Belongs to the thymidylate kinase family.</text>
</comment>
<dbReference type="CDD" id="cd01672">
    <property type="entry name" value="TMPK"/>
    <property type="match status" value="1"/>
</dbReference>
<keyword evidence="6 11" id="KW-0547">Nucleotide-binding</keyword>
<evidence type="ECO:0000256" key="11">
    <source>
        <dbReference type="HAMAP-Rule" id="MF_00165"/>
    </source>
</evidence>
<evidence type="ECO:0000313" key="15">
    <source>
        <dbReference type="Proteomes" id="UP000514411"/>
    </source>
</evidence>
<evidence type="ECO:0000256" key="1">
    <source>
        <dbReference type="ARBA" id="ARBA00009776"/>
    </source>
</evidence>
<evidence type="ECO:0000256" key="2">
    <source>
        <dbReference type="ARBA" id="ARBA00012980"/>
    </source>
</evidence>
<evidence type="ECO:0000313" key="13">
    <source>
        <dbReference type="EMBL" id="CAD0344405.1"/>
    </source>
</evidence>
<keyword evidence="4 11" id="KW-0808">Transferase</keyword>
<dbReference type="RefSeq" id="WP_115655300.1">
    <property type="nucleotide sequence ID" value="NZ_LR861807.1"/>
</dbReference>
<feature type="domain" description="Thymidylate kinase-like" evidence="12">
    <location>
        <begin position="14"/>
        <end position="188"/>
    </location>
</feature>
<dbReference type="GO" id="GO:0006233">
    <property type="term" value="P:dTDP biosynthetic process"/>
    <property type="evidence" value="ECO:0007669"/>
    <property type="project" value="InterPro"/>
</dbReference>
<evidence type="ECO:0000256" key="7">
    <source>
        <dbReference type="ARBA" id="ARBA00022777"/>
    </source>
</evidence>
<evidence type="ECO:0000313" key="14">
    <source>
        <dbReference type="EMBL" id="CAD1797840.1"/>
    </source>
</evidence>
<dbReference type="AlphaFoldDB" id="A0A8E4EXP1"/>